<reference evidence="2" key="1">
    <citation type="submission" date="2022-03" db="EMBL/GenBank/DDBJ databases">
        <title>Sea Food Isolates.</title>
        <authorList>
            <person name="Li C."/>
        </authorList>
    </citation>
    <scope>NUCLEOTIDE SEQUENCE</scope>
    <source>
        <strain evidence="2">19NY04SH05-1</strain>
    </source>
</reference>
<dbReference type="SMART" id="SM00842">
    <property type="entry name" value="FtsA"/>
    <property type="match status" value="1"/>
</dbReference>
<evidence type="ECO:0000259" key="1">
    <source>
        <dbReference type="SMART" id="SM00842"/>
    </source>
</evidence>
<organism evidence="2">
    <name type="scientific">Aeromonas sp. 19NY04SH05-1</name>
    <dbReference type="NCBI Taxonomy" id="2920537"/>
    <lineage>
        <taxon>Bacteria</taxon>
        <taxon>Pseudomonadati</taxon>
        <taxon>Pseudomonadota</taxon>
        <taxon>Gammaproteobacteria</taxon>
        <taxon>Aeromonadales</taxon>
        <taxon>Aeromonadaceae</taxon>
        <taxon>Aeromonas</taxon>
    </lineage>
</organism>
<name>A0AAU6TB77_9GAMM</name>
<dbReference type="CDD" id="cd24049">
    <property type="entry name" value="ASKHA_NBD_PilM"/>
    <property type="match status" value="1"/>
</dbReference>
<accession>A0AAU6TB77</accession>
<dbReference type="NCBIfam" id="TIGR01175">
    <property type="entry name" value="pilM"/>
    <property type="match status" value="1"/>
</dbReference>
<feature type="domain" description="SHS2" evidence="1">
    <location>
        <begin position="17"/>
        <end position="184"/>
    </location>
</feature>
<gene>
    <name evidence="2" type="primary">tapM</name>
    <name evidence="2" type="ORF">MRK42_05400</name>
</gene>
<dbReference type="PANTHER" id="PTHR32432:SF3">
    <property type="entry name" value="ETHANOLAMINE UTILIZATION PROTEIN EUTJ"/>
    <property type="match status" value="1"/>
</dbReference>
<dbReference type="InterPro" id="IPR003494">
    <property type="entry name" value="SHS2_FtsA"/>
</dbReference>
<dbReference type="AlphaFoldDB" id="A0AAU6TB77"/>
<dbReference type="InterPro" id="IPR005883">
    <property type="entry name" value="PilM"/>
</dbReference>
<dbReference type="EMBL" id="CP095328">
    <property type="protein sequence ID" value="XAG42429.1"/>
    <property type="molecule type" value="Genomic_DNA"/>
</dbReference>
<dbReference type="GO" id="GO:0051301">
    <property type="term" value="P:cell division"/>
    <property type="evidence" value="ECO:0007669"/>
    <property type="project" value="InterPro"/>
</dbReference>
<dbReference type="InterPro" id="IPR050696">
    <property type="entry name" value="FtsA/MreB"/>
</dbReference>
<evidence type="ECO:0000313" key="2">
    <source>
        <dbReference type="EMBL" id="XAG42429.1"/>
    </source>
</evidence>
<dbReference type="PIRSF" id="PIRSF019169">
    <property type="entry name" value="PilM"/>
    <property type="match status" value="1"/>
</dbReference>
<dbReference type="Pfam" id="PF11104">
    <property type="entry name" value="PilM_2"/>
    <property type="match status" value="1"/>
</dbReference>
<protein>
    <submittedName>
        <fullName evidence="2">PilM family type IVa pilus assembly protein TapM</fullName>
    </submittedName>
</protein>
<sequence>MDVYMFGLFSKGSLLPLVGVDFGNQTIKAVTISGRPGKLHIDAVADIVTPKGTLVDYQLQDIERVSQSLKNLKRQLSGHSDYAATAVTGSNVITKVIQIDASLSDKELENQVQLEAEQIIPFPLDEVSLDFEVLGTTSNNEDRQDVLLSAARTESVNGRVSALAEAGIVVKVVDVGAHALGRAVLACLPELKESDRPVGVIDIGASAMTFAALVKGEVIYSRLQNFGGDQYSQALSSFYGMALDEAEQAKIKGTLPVDHELDVLMPHINALLQQVRRNIQLFCSSSGYREISKLVMTGGGSLLPGLSLQVQEEANCEVLHPDLFALFGKPKGEAEATHGAKYMTAFGLALRSFTPCQI</sequence>
<proteinExistence type="predicted"/>
<dbReference type="PANTHER" id="PTHR32432">
    <property type="entry name" value="CELL DIVISION PROTEIN FTSA-RELATED"/>
    <property type="match status" value="1"/>
</dbReference>